<protein>
    <submittedName>
        <fullName evidence="2">Uncharacterized protein</fullName>
    </submittedName>
</protein>
<evidence type="ECO:0000313" key="3">
    <source>
        <dbReference type="Proteomes" id="UP001184150"/>
    </source>
</evidence>
<sequence>MTRPAATTIIGLSLLAWCVLGLGAYWPRVMIMAASVALAWVFVAYLCRREA</sequence>
<reference evidence="2 3" key="1">
    <citation type="submission" date="2023-07" db="EMBL/GenBank/DDBJ databases">
        <title>Sorghum-associated microbial communities from plants grown in Nebraska, USA.</title>
        <authorList>
            <person name="Schachtman D."/>
        </authorList>
    </citation>
    <scope>NUCLEOTIDE SEQUENCE [LARGE SCALE GENOMIC DNA]</scope>
    <source>
        <strain evidence="2 3">DS1027</strain>
    </source>
</reference>
<accession>A0ABU1MMD1</accession>
<dbReference type="RefSeq" id="WP_309805369.1">
    <property type="nucleotide sequence ID" value="NZ_JAVDRD010000005.1"/>
</dbReference>
<keyword evidence="1" id="KW-1133">Transmembrane helix</keyword>
<dbReference type="EMBL" id="JAVDRD010000005">
    <property type="protein sequence ID" value="MDR6511500.1"/>
    <property type="molecule type" value="Genomic_DNA"/>
</dbReference>
<keyword evidence="3" id="KW-1185">Reference proteome</keyword>
<organism evidence="2 3">
    <name type="scientific">Novosphingobium capsulatum</name>
    <dbReference type="NCBI Taxonomy" id="13688"/>
    <lineage>
        <taxon>Bacteria</taxon>
        <taxon>Pseudomonadati</taxon>
        <taxon>Pseudomonadota</taxon>
        <taxon>Alphaproteobacteria</taxon>
        <taxon>Sphingomonadales</taxon>
        <taxon>Sphingomonadaceae</taxon>
        <taxon>Novosphingobium</taxon>
    </lineage>
</organism>
<keyword evidence="1" id="KW-0812">Transmembrane</keyword>
<feature type="transmembrane region" description="Helical" evidence="1">
    <location>
        <begin position="31"/>
        <end position="47"/>
    </location>
</feature>
<keyword evidence="1" id="KW-0472">Membrane</keyword>
<comment type="caution">
    <text evidence="2">The sequence shown here is derived from an EMBL/GenBank/DDBJ whole genome shotgun (WGS) entry which is preliminary data.</text>
</comment>
<gene>
    <name evidence="2" type="ORF">J2792_002372</name>
</gene>
<name>A0ABU1MMD1_9SPHN</name>
<evidence type="ECO:0000313" key="2">
    <source>
        <dbReference type="EMBL" id="MDR6511500.1"/>
    </source>
</evidence>
<proteinExistence type="predicted"/>
<dbReference type="Proteomes" id="UP001184150">
    <property type="component" value="Unassembled WGS sequence"/>
</dbReference>
<evidence type="ECO:0000256" key="1">
    <source>
        <dbReference type="SAM" id="Phobius"/>
    </source>
</evidence>